<dbReference type="EMBL" id="BLXT01001670">
    <property type="protein sequence ID" value="GFN87219.1"/>
    <property type="molecule type" value="Genomic_DNA"/>
</dbReference>
<dbReference type="Proteomes" id="UP000735302">
    <property type="component" value="Unassembled WGS sequence"/>
</dbReference>
<protein>
    <submittedName>
        <fullName evidence="2">PiggyBac transposable element-derived protein 4</fullName>
    </submittedName>
</protein>
<dbReference type="PANTHER" id="PTHR46599:SF6">
    <property type="entry name" value="DUAL SPECIFICITY PHOSPHATASE 26"/>
    <property type="match status" value="1"/>
</dbReference>
<reference evidence="2 3" key="1">
    <citation type="journal article" date="2021" name="Elife">
        <title>Chloroplast acquisition without the gene transfer in kleptoplastic sea slugs, Plakobranchus ocellatus.</title>
        <authorList>
            <person name="Maeda T."/>
            <person name="Takahashi S."/>
            <person name="Yoshida T."/>
            <person name="Shimamura S."/>
            <person name="Takaki Y."/>
            <person name="Nagai Y."/>
            <person name="Toyoda A."/>
            <person name="Suzuki Y."/>
            <person name="Arimoto A."/>
            <person name="Ishii H."/>
            <person name="Satoh N."/>
            <person name="Nishiyama T."/>
            <person name="Hasebe M."/>
            <person name="Maruyama T."/>
            <person name="Minagawa J."/>
            <person name="Obokata J."/>
            <person name="Shigenobu S."/>
        </authorList>
    </citation>
    <scope>NUCLEOTIDE SEQUENCE [LARGE SCALE GENOMIC DNA]</scope>
</reference>
<dbReference type="InterPro" id="IPR029526">
    <property type="entry name" value="PGBD"/>
</dbReference>
<proteinExistence type="predicted"/>
<organism evidence="2 3">
    <name type="scientific">Plakobranchus ocellatus</name>
    <dbReference type="NCBI Taxonomy" id="259542"/>
    <lineage>
        <taxon>Eukaryota</taxon>
        <taxon>Metazoa</taxon>
        <taxon>Spiralia</taxon>
        <taxon>Lophotrochozoa</taxon>
        <taxon>Mollusca</taxon>
        <taxon>Gastropoda</taxon>
        <taxon>Heterobranchia</taxon>
        <taxon>Euthyneura</taxon>
        <taxon>Panpulmonata</taxon>
        <taxon>Sacoglossa</taxon>
        <taxon>Placobranchoidea</taxon>
        <taxon>Plakobranchidae</taxon>
        <taxon>Plakobranchus</taxon>
    </lineage>
</organism>
<evidence type="ECO:0000259" key="1">
    <source>
        <dbReference type="Pfam" id="PF13843"/>
    </source>
</evidence>
<dbReference type="Pfam" id="PF13843">
    <property type="entry name" value="DDE_Tnp_1_7"/>
    <property type="match status" value="1"/>
</dbReference>
<dbReference type="PANTHER" id="PTHR46599">
    <property type="entry name" value="PIGGYBAC TRANSPOSABLE ELEMENT-DERIVED PROTEIN 4"/>
    <property type="match status" value="1"/>
</dbReference>
<gene>
    <name evidence="2" type="ORF">PoB_001372500</name>
</gene>
<evidence type="ECO:0000313" key="2">
    <source>
        <dbReference type="EMBL" id="GFN87219.1"/>
    </source>
</evidence>
<comment type="caution">
    <text evidence="2">The sequence shown here is derived from an EMBL/GenBank/DDBJ whole genome shotgun (WGS) entry which is preliminary data.</text>
</comment>
<name>A0AAV3YXM7_9GAST</name>
<feature type="domain" description="PiggyBac transposable element-derived protein" evidence="1">
    <location>
        <begin position="46"/>
        <end position="167"/>
    </location>
</feature>
<accession>A0AAV3YXM7</accession>
<keyword evidence="3" id="KW-1185">Reference proteome</keyword>
<evidence type="ECO:0000313" key="3">
    <source>
        <dbReference type="Proteomes" id="UP000735302"/>
    </source>
</evidence>
<dbReference type="AlphaFoldDB" id="A0AAV3YXM7"/>
<sequence>MTSGGKARPGPSRNLFGSVQVNVMLLKIKLIMTELLNFTTKTPAEEGKKLTNLLQSAKFFYLHLANIQKYFVPGSSLTVDEKLTPFKGRCSFIQYIPSKPAKYGLKLFWVCDSETHYSLKCIIYTGARVLGKSQGYAVVMELTLLYQNKGRNVTMDNFFYDDNLADNSSREKLPLLALCARNNEFQETEAQ</sequence>